<dbReference type="AlphaFoldDB" id="A0A1B8GG06"/>
<keyword evidence="3" id="KW-1185">Reference proteome</keyword>
<accession>A0A1B8GG06</accession>
<dbReference type="InterPro" id="IPR013096">
    <property type="entry name" value="Cupin_2"/>
</dbReference>
<reference evidence="3" key="2">
    <citation type="journal article" date="2018" name="Nat. Commun.">
        <title>Extreme sensitivity to ultraviolet light in the fungal pathogen causing white-nose syndrome of bats.</title>
        <authorList>
            <person name="Palmer J.M."/>
            <person name="Drees K.P."/>
            <person name="Foster J.T."/>
            <person name="Lindner D.L."/>
        </authorList>
    </citation>
    <scope>NUCLEOTIDE SEQUENCE [LARGE SCALE GENOMIC DNA]</scope>
    <source>
        <strain evidence="3">UAMH 10579</strain>
    </source>
</reference>
<evidence type="ECO:0000313" key="3">
    <source>
        <dbReference type="Proteomes" id="UP000091956"/>
    </source>
</evidence>
<proteinExistence type="predicted"/>
<feature type="domain" description="Cupin type-2" evidence="1">
    <location>
        <begin position="94"/>
        <end position="161"/>
    </location>
</feature>
<evidence type="ECO:0000259" key="1">
    <source>
        <dbReference type="Pfam" id="PF07883"/>
    </source>
</evidence>
<organism evidence="2 3">
    <name type="scientific">Pseudogymnoascus verrucosus</name>
    <dbReference type="NCBI Taxonomy" id="342668"/>
    <lineage>
        <taxon>Eukaryota</taxon>
        <taxon>Fungi</taxon>
        <taxon>Dikarya</taxon>
        <taxon>Ascomycota</taxon>
        <taxon>Pezizomycotina</taxon>
        <taxon>Leotiomycetes</taxon>
        <taxon>Thelebolales</taxon>
        <taxon>Thelebolaceae</taxon>
        <taxon>Pseudogymnoascus</taxon>
    </lineage>
</organism>
<dbReference type="InterPro" id="IPR047142">
    <property type="entry name" value="OryJ/VirC-like"/>
</dbReference>
<dbReference type="InterPro" id="IPR014710">
    <property type="entry name" value="RmlC-like_jellyroll"/>
</dbReference>
<gene>
    <name evidence="2" type="ORF">VE01_06362</name>
</gene>
<protein>
    <recommendedName>
        <fullName evidence="1">Cupin type-2 domain-containing protein</fullName>
    </recommendedName>
</protein>
<dbReference type="GeneID" id="28839748"/>
<dbReference type="PANTHER" id="PTHR36156:SF2">
    <property type="entry name" value="CUPIN TYPE-2 DOMAIN-CONTAINING PROTEIN"/>
    <property type="match status" value="1"/>
</dbReference>
<reference evidence="2 3" key="1">
    <citation type="submission" date="2016-03" db="EMBL/GenBank/DDBJ databases">
        <title>Comparative genomics of Pseudogymnoascus destructans, the fungus causing white-nose syndrome of bats.</title>
        <authorList>
            <person name="Palmer J.M."/>
            <person name="Drees K.P."/>
            <person name="Foster J.T."/>
            <person name="Lindner D.L."/>
        </authorList>
    </citation>
    <scope>NUCLEOTIDE SEQUENCE [LARGE SCALE GENOMIC DNA]</scope>
    <source>
        <strain evidence="2 3">UAMH 10579</strain>
    </source>
</reference>
<dbReference type="STRING" id="342668.A0A1B8GG06"/>
<dbReference type="EMBL" id="KV460240">
    <property type="protein sequence ID" value="OBT94779.1"/>
    <property type="molecule type" value="Genomic_DNA"/>
</dbReference>
<dbReference type="RefSeq" id="XP_018128512.1">
    <property type="nucleotide sequence ID" value="XM_018275811.1"/>
</dbReference>
<dbReference type="OrthoDB" id="5840532at2759"/>
<evidence type="ECO:0000313" key="2">
    <source>
        <dbReference type="EMBL" id="OBT94779.1"/>
    </source>
</evidence>
<name>A0A1B8GG06_9PEZI</name>
<dbReference type="Proteomes" id="UP000091956">
    <property type="component" value="Unassembled WGS sequence"/>
</dbReference>
<sequence length="202" mass="21975">MSTTTTTTLPSNLPNPTIHITTHSPTTGKAHLHSSTQNAWTFLRSSTIGFNVIYTTSQFPASLSSNTDITTHEKVVQSGTLGLVQPHGTVCRIVDFGPQHEPLMHRTQSLDYGVVLEGEIEMELDGGEVKVLRRGDVAVQRGTMHAWRNQSKTEWARMLFVLQDCEPVVVGGERLGEDLGGEVEGLPGSGNAFHKLIKSSLS</sequence>
<dbReference type="InterPro" id="IPR011051">
    <property type="entry name" value="RmlC_Cupin_sf"/>
</dbReference>
<dbReference type="PANTHER" id="PTHR36156">
    <property type="entry name" value="SLR2101 PROTEIN"/>
    <property type="match status" value="1"/>
</dbReference>
<dbReference type="Gene3D" id="2.60.120.10">
    <property type="entry name" value="Jelly Rolls"/>
    <property type="match status" value="1"/>
</dbReference>
<dbReference type="Pfam" id="PF07883">
    <property type="entry name" value="Cupin_2"/>
    <property type="match status" value="1"/>
</dbReference>
<dbReference type="SUPFAM" id="SSF51182">
    <property type="entry name" value="RmlC-like cupins"/>
    <property type="match status" value="1"/>
</dbReference>
<dbReference type="CDD" id="cd02231">
    <property type="entry name" value="cupin_BLL6423-like"/>
    <property type="match status" value="1"/>
</dbReference>